<name>A0A7D5V2A3_9HYPO</name>
<dbReference type="GeneID" id="90968206"/>
<reference evidence="1 2" key="1">
    <citation type="submission" date="2020-07" db="EMBL/GenBank/DDBJ databases">
        <title>Telomere length de novo assembly of all 7 chromosomes of the fungus, Metarhizium brunneum, using a novel assembly pipeline.</title>
        <authorList>
            <person name="Saud z."/>
            <person name="Kortsinoglou A."/>
            <person name="Kouvelis V.N."/>
            <person name="Butt T.M."/>
        </authorList>
    </citation>
    <scope>NUCLEOTIDE SEQUENCE [LARGE SCALE GENOMIC DNA]</scope>
    <source>
        <strain evidence="1 2">4556</strain>
    </source>
</reference>
<dbReference type="KEGG" id="mbrn:90968206"/>
<dbReference type="OrthoDB" id="5148067at2759"/>
<evidence type="ECO:0000313" key="1">
    <source>
        <dbReference type="EMBL" id="QLI73030.1"/>
    </source>
</evidence>
<organism evidence="1 2">
    <name type="scientific">Metarhizium brunneum</name>
    <dbReference type="NCBI Taxonomy" id="500148"/>
    <lineage>
        <taxon>Eukaryota</taxon>
        <taxon>Fungi</taxon>
        <taxon>Dikarya</taxon>
        <taxon>Ascomycota</taxon>
        <taxon>Pezizomycotina</taxon>
        <taxon>Sordariomycetes</taxon>
        <taxon>Hypocreomycetidae</taxon>
        <taxon>Hypocreales</taxon>
        <taxon>Clavicipitaceae</taxon>
        <taxon>Metarhizium</taxon>
    </lineage>
</organism>
<dbReference type="RefSeq" id="XP_065987595.1">
    <property type="nucleotide sequence ID" value="XM_066131677.1"/>
</dbReference>
<dbReference type="Proteomes" id="UP000510686">
    <property type="component" value="Chromosome 6"/>
</dbReference>
<proteinExistence type="predicted"/>
<dbReference type="AlphaFoldDB" id="A0A7D5V2A3"/>
<keyword evidence="2" id="KW-1185">Reference proteome</keyword>
<accession>A0A7D5V2A3</accession>
<sequence length="112" mass="12367">MLSSGLRIQDSSHRGDLAVELHLSVLKRYGTWRHCGHGVEIRPVGIMCKQDTFAKNSTPYVWDTTMGGKRVLVGEFRARARFGNSCVLVMDTKEVDNVVTSGSCVAALNRDV</sequence>
<evidence type="ECO:0000313" key="2">
    <source>
        <dbReference type="Proteomes" id="UP000510686"/>
    </source>
</evidence>
<protein>
    <submittedName>
        <fullName evidence="1">Uncharacterized protein</fullName>
    </submittedName>
</protein>
<gene>
    <name evidence="1" type="ORF">G6M90_00g105580</name>
</gene>
<dbReference type="EMBL" id="CP058937">
    <property type="protein sequence ID" value="QLI73030.1"/>
    <property type="molecule type" value="Genomic_DNA"/>
</dbReference>